<dbReference type="GO" id="GO:0070417">
    <property type="term" value="P:cellular response to cold"/>
    <property type="evidence" value="ECO:0007669"/>
    <property type="project" value="InterPro"/>
</dbReference>
<feature type="domain" description="Helicase ATP-binding" evidence="13">
    <location>
        <begin position="43"/>
        <end position="214"/>
    </location>
</feature>
<evidence type="ECO:0000259" key="13">
    <source>
        <dbReference type="PROSITE" id="PS51192"/>
    </source>
</evidence>
<comment type="subcellular location">
    <subcellularLocation>
        <location evidence="1 10">Cytoplasm</location>
    </subcellularLocation>
</comment>
<dbReference type="InterPro" id="IPR050547">
    <property type="entry name" value="DEAD_box_RNA_helicases"/>
</dbReference>
<dbReference type="InterPro" id="IPR057325">
    <property type="entry name" value="DeaD_dimer"/>
</dbReference>
<keyword evidence="2 10" id="KW-0963">Cytoplasm</keyword>
<evidence type="ECO:0000259" key="15">
    <source>
        <dbReference type="PROSITE" id="PS51195"/>
    </source>
</evidence>
<dbReference type="InterPro" id="IPR014001">
    <property type="entry name" value="Helicase_ATP-bd"/>
</dbReference>
<dbReference type="GO" id="GO:0005840">
    <property type="term" value="C:ribosome"/>
    <property type="evidence" value="ECO:0007669"/>
    <property type="project" value="TreeGrafter"/>
</dbReference>
<dbReference type="Pfam" id="PF25399">
    <property type="entry name" value="DeaD_dimer"/>
    <property type="match status" value="1"/>
</dbReference>
<proteinExistence type="inferred from homology"/>
<evidence type="ECO:0000256" key="2">
    <source>
        <dbReference type="ARBA" id="ARBA00022490"/>
    </source>
</evidence>
<dbReference type="HAMAP" id="MF_00964">
    <property type="entry name" value="DEAD_helicase_DeaD"/>
    <property type="match status" value="1"/>
</dbReference>
<comment type="catalytic activity">
    <reaction evidence="9 10">
        <text>ATP + H2O = ADP + phosphate + H(+)</text>
        <dbReference type="Rhea" id="RHEA:13065"/>
        <dbReference type="ChEBI" id="CHEBI:15377"/>
        <dbReference type="ChEBI" id="CHEBI:15378"/>
        <dbReference type="ChEBI" id="CHEBI:30616"/>
        <dbReference type="ChEBI" id="CHEBI:43474"/>
        <dbReference type="ChEBI" id="CHEBI:456216"/>
        <dbReference type="EC" id="3.6.4.13"/>
    </reaction>
</comment>
<organism evidence="16">
    <name type="scientific">Arsenophonus nasoniae</name>
    <name type="common">son-killer infecting Nasonia vitripennis</name>
    <dbReference type="NCBI Taxonomy" id="638"/>
    <lineage>
        <taxon>Bacteria</taxon>
        <taxon>Pseudomonadati</taxon>
        <taxon>Pseudomonadota</taxon>
        <taxon>Gammaproteobacteria</taxon>
        <taxon>Enterobacterales</taxon>
        <taxon>Morganellaceae</taxon>
        <taxon>Arsenophonus</taxon>
    </lineage>
</organism>
<dbReference type="PROSITE" id="PS51194">
    <property type="entry name" value="HELICASE_CTER"/>
    <property type="match status" value="1"/>
</dbReference>
<dbReference type="GO" id="GO:0000027">
    <property type="term" value="P:ribosomal large subunit assembly"/>
    <property type="evidence" value="ECO:0007669"/>
    <property type="project" value="UniProtKB-UniRule"/>
</dbReference>
<reference evidence="16" key="1">
    <citation type="journal article" date="2010" name="Insect Mol. Biol.">
        <title>The draft genome sequence of Arsenophonus nasoniae, son-killer bacterium of Nasonia vitripennis, reveals genes associated with virulence and symbiosis.</title>
        <authorList>
            <person name="Wilkes T."/>
            <person name="Darby A.C."/>
            <person name="Choi J."/>
            <person name="Colborne J.K."/>
            <person name="Werren J.H."/>
            <person name="Hurst G.D.D."/>
        </authorList>
    </citation>
    <scope>NUCLEOTIDE SEQUENCE</scope>
</reference>
<protein>
    <recommendedName>
        <fullName evidence="10">ATP-dependent RNA helicase DeaD</fullName>
        <ecNumber evidence="10">3.6.4.13</ecNumber>
    </recommendedName>
    <alternativeName>
        <fullName evidence="10">Cold-shock DEAD box protein A</fullName>
    </alternativeName>
</protein>
<evidence type="ECO:0000259" key="14">
    <source>
        <dbReference type="PROSITE" id="PS51194"/>
    </source>
</evidence>
<evidence type="ECO:0000256" key="8">
    <source>
        <dbReference type="ARBA" id="ARBA00023016"/>
    </source>
</evidence>
<dbReference type="InterPro" id="IPR001650">
    <property type="entry name" value="Helicase_C-like"/>
</dbReference>
<dbReference type="PROSITE" id="PS51195">
    <property type="entry name" value="Q_MOTIF"/>
    <property type="match status" value="1"/>
</dbReference>
<comment type="similarity">
    <text evidence="10">Belongs to the DEAD box helicase family. DeaD/CsdA subfamily.</text>
</comment>
<dbReference type="SMART" id="SM00490">
    <property type="entry name" value="HELICc"/>
    <property type="match status" value="1"/>
</dbReference>
<keyword evidence="3 10" id="KW-0547">Nucleotide-binding</keyword>
<evidence type="ECO:0000256" key="9">
    <source>
        <dbReference type="ARBA" id="ARBA00047984"/>
    </source>
</evidence>
<dbReference type="InterPro" id="IPR000629">
    <property type="entry name" value="RNA-helicase_DEAD-box_CS"/>
</dbReference>
<dbReference type="CDD" id="cd12499">
    <property type="entry name" value="RRM_EcCsdA_like"/>
    <property type="match status" value="1"/>
</dbReference>
<dbReference type="InterPro" id="IPR011545">
    <property type="entry name" value="DEAD/DEAH_box_helicase_dom"/>
</dbReference>
<dbReference type="FunFam" id="3.40.50.300:FF:000108">
    <property type="entry name" value="ATP-dependent RNA helicase RhlE"/>
    <property type="match status" value="1"/>
</dbReference>
<dbReference type="InterPro" id="IPR005580">
    <property type="entry name" value="DbpA/CsdA_RNA-bd_dom"/>
</dbReference>
<dbReference type="GO" id="GO:0005829">
    <property type="term" value="C:cytosol"/>
    <property type="evidence" value="ECO:0007669"/>
    <property type="project" value="TreeGrafter"/>
</dbReference>
<feature type="short sequence motif" description="Q motif" evidence="11">
    <location>
        <begin position="12"/>
        <end position="40"/>
    </location>
</feature>
<dbReference type="FunFam" id="3.30.70.330:FF:000068">
    <property type="entry name" value="ATP-dependent RNA helicase DeaD"/>
    <property type="match status" value="1"/>
</dbReference>
<evidence type="ECO:0000256" key="5">
    <source>
        <dbReference type="ARBA" id="ARBA00022806"/>
    </source>
</evidence>
<evidence type="ECO:0000256" key="1">
    <source>
        <dbReference type="ARBA" id="ARBA00004496"/>
    </source>
</evidence>
<evidence type="ECO:0000256" key="11">
    <source>
        <dbReference type="PROSITE-ProRule" id="PRU00552"/>
    </source>
</evidence>
<dbReference type="PROSITE" id="PS00039">
    <property type="entry name" value="DEAD_ATP_HELICASE"/>
    <property type="match status" value="1"/>
</dbReference>
<dbReference type="GO" id="GO:0006401">
    <property type="term" value="P:RNA catabolic process"/>
    <property type="evidence" value="ECO:0007669"/>
    <property type="project" value="UniProtKB-UniRule"/>
</dbReference>
<evidence type="ECO:0000256" key="4">
    <source>
        <dbReference type="ARBA" id="ARBA00022801"/>
    </source>
</evidence>
<keyword evidence="8 10" id="KW-0346">Stress response</keyword>
<dbReference type="GO" id="GO:0033592">
    <property type="term" value="F:RNA strand annealing activity"/>
    <property type="evidence" value="ECO:0007669"/>
    <property type="project" value="TreeGrafter"/>
</dbReference>
<dbReference type="InterPro" id="IPR012677">
    <property type="entry name" value="Nucleotide-bd_a/b_plait_sf"/>
</dbReference>
<feature type="compositionally biased region" description="Basic and acidic residues" evidence="12">
    <location>
        <begin position="575"/>
        <end position="601"/>
    </location>
</feature>
<evidence type="ECO:0000256" key="10">
    <source>
        <dbReference type="HAMAP-Rule" id="MF_00964"/>
    </source>
</evidence>
<keyword evidence="6 10" id="KW-0067">ATP-binding</keyword>
<name>D2TX29_9GAMM</name>
<dbReference type="GO" id="GO:0003724">
    <property type="term" value="F:RNA helicase activity"/>
    <property type="evidence" value="ECO:0007669"/>
    <property type="project" value="UniProtKB-UniRule"/>
</dbReference>
<comment type="function">
    <text evidence="10">DEAD-box RNA helicase involved in various cellular processes at low temperature, including ribosome biogenesis, mRNA degradation and translation initiation.</text>
</comment>
<dbReference type="InterPro" id="IPR044742">
    <property type="entry name" value="DEAD/DEAH_RhlB"/>
</dbReference>
<dbReference type="NCBIfam" id="NF008642">
    <property type="entry name" value="PRK11634.1"/>
    <property type="match status" value="1"/>
</dbReference>
<dbReference type="GO" id="GO:0016887">
    <property type="term" value="F:ATP hydrolysis activity"/>
    <property type="evidence" value="ECO:0007669"/>
    <property type="project" value="RHEA"/>
</dbReference>
<feature type="domain" description="Helicase C-terminal" evidence="14">
    <location>
        <begin position="238"/>
        <end position="385"/>
    </location>
</feature>
<feature type="region of interest" description="Disordered" evidence="12">
    <location>
        <begin position="442"/>
        <end position="479"/>
    </location>
</feature>
<dbReference type="EMBL" id="FN545161">
    <property type="protein sequence ID" value="CBA71936.1"/>
    <property type="molecule type" value="Genomic_DNA"/>
</dbReference>
<evidence type="ECO:0000256" key="3">
    <source>
        <dbReference type="ARBA" id="ARBA00022741"/>
    </source>
</evidence>
<gene>
    <name evidence="10 16" type="primary">deaD</name>
    <name evidence="10" type="synonym">csdA</name>
    <name evidence="16" type="ORF">ARN_06370</name>
</gene>
<accession>D2TX29</accession>
<dbReference type="EC" id="3.6.4.13" evidence="10"/>
<dbReference type="Pfam" id="PF03880">
    <property type="entry name" value="DbpA"/>
    <property type="match status" value="1"/>
</dbReference>
<feature type="domain" description="DEAD-box RNA helicase Q" evidence="15">
    <location>
        <begin position="12"/>
        <end position="40"/>
    </location>
</feature>
<evidence type="ECO:0000256" key="12">
    <source>
        <dbReference type="SAM" id="MobiDB-lite"/>
    </source>
</evidence>
<dbReference type="PANTHER" id="PTHR47963">
    <property type="entry name" value="DEAD-BOX ATP-DEPENDENT RNA HELICASE 47, MITOCHONDRIAL"/>
    <property type="match status" value="1"/>
</dbReference>
<dbReference type="GO" id="GO:0005524">
    <property type="term" value="F:ATP binding"/>
    <property type="evidence" value="ECO:0007669"/>
    <property type="project" value="UniProtKB-UniRule"/>
</dbReference>
<dbReference type="CDD" id="cd18787">
    <property type="entry name" value="SF2_C_DEAD"/>
    <property type="match status" value="1"/>
</dbReference>
<dbReference type="PROSITE" id="PS51192">
    <property type="entry name" value="HELICASE_ATP_BIND_1"/>
    <property type="match status" value="1"/>
</dbReference>
<evidence type="ECO:0000256" key="6">
    <source>
        <dbReference type="ARBA" id="ARBA00022840"/>
    </source>
</evidence>
<dbReference type="Gene3D" id="3.40.50.300">
    <property type="entry name" value="P-loop containing nucleotide triphosphate hydrolases"/>
    <property type="match status" value="2"/>
</dbReference>
<dbReference type="PANTHER" id="PTHR47963:SF8">
    <property type="entry name" value="ATP-DEPENDENT RNA HELICASE DEAD"/>
    <property type="match status" value="1"/>
</dbReference>
<keyword evidence="5 10" id="KW-0347">Helicase</keyword>
<dbReference type="Pfam" id="PF00271">
    <property type="entry name" value="Helicase_C"/>
    <property type="match status" value="1"/>
</dbReference>
<dbReference type="Pfam" id="PF00270">
    <property type="entry name" value="DEAD"/>
    <property type="match status" value="1"/>
</dbReference>
<feature type="compositionally biased region" description="Basic and acidic residues" evidence="12">
    <location>
        <begin position="447"/>
        <end position="463"/>
    </location>
</feature>
<dbReference type="InterPro" id="IPR028618">
    <property type="entry name" value="DEAD_helicase_DeaD"/>
</dbReference>
<dbReference type="InterPro" id="IPR014014">
    <property type="entry name" value="RNA_helicase_DEAD_Q_motif"/>
</dbReference>
<keyword evidence="7 10" id="KW-0694">RNA-binding</keyword>
<dbReference type="Gene3D" id="3.30.70.330">
    <property type="match status" value="1"/>
</dbReference>
<dbReference type="FunFam" id="3.40.50.300:FF:000374">
    <property type="entry name" value="ATP-dependent RNA helicase DeaD"/>
    <property type="match status" value="1"/>
</dbReference>
<sequence>MRHFYMTNETEISFADLGLSTPILSALNDLGYEKPSPIQQQCIPYLLDGCDVLGMAQTGSGKTAAFSLPLLHNIDITLKAPQILVLAPTRELAVQVAEAMGEFSKHMRSVNVVALYGGQRYDSQLRALRQGPQIVVGTPGRLLDHLKRGTLNLSHLRGLVLDEADEMLRMGFIEDVENIMSQIPSEHQTALFSATMPEAIRRITRRFMKSPKEISIQSSVTTRPDITQSYWSVYGMRKNEALVRFLEAEDFDAAIIFVRTKNATLEVAEALERSGYNSSALNGDMNQALREQTLERLKDGRLDILIATDVAARGLDVERISLVVNYDIPMDAESYVHRIGRTGRAGRAGRAILFVDNRERRLLRNIERTMKQPITEVELPSAAVLSERRQAKFAENIQKQLESGDLEKYRALLTKLVANDELDMETLASALLKMAQGDRPLILPPDPVRRAKREFNSRDERRRNNSNGASERSPRRERRDVGDMELYRIEVGRDDGVEVRHIVGAIANEADISSRYIGNIKLFASHSTIELPKGMPNELLNHLTRTRILNKPMQMQLLGEAQPFERRGNGQRNGGELRERGRRFGNERRSEREQFRGRNEGHNNAGLRRRSNHNI</sequence>
<keyword evidence="4 10" id="KW-0378">Hydrolase</keyword>
<dbReference type="CDD" id="cd00268">
    <property type="entry name" value="DEADc"/>
    <property type="match status" value="1"/>
</dbReference>
<dbReference type="InterPro" id="IPR027417">
    <property type="entry name" value="P-loop_NTPase"/>
</dbReference>
<dbReference type="AlphaFoldDB" id="D2TX29"/>
<evidence type="ECO:0000313" key="16">
    <source>
        <dbReference type="EMBL" id="CBA71936.1"/>
    </source>
</evidence>
<evidence type="ECO:0000256" key="7">
    <source>
        <dbReference type="ARBA" id="ARBA00022884"/>
    </source>
</evidence>
<dbReference type="SMART" id="SM00487">
    <property type="entry name" value="DEXDc"/>
    <property type="match status" value="1"/>
</dbReference>
<feature type="region of interest" description="Disordered" evidence="12">
    <location>
        <begin position="560"/>
        <end position="615"/>
    </location>
</feature>
<dbReference type="InterPro" id="IPR034415">
    <property type="entry name" value="CsdA_RRM"/>
</dbReference>
<dbReference type="SUPFAM" id="SSF52540">
    <property type="entry name" value="P-loop containing nucleoside triphosphate hydrolases"/>
    <property type="match status" value="1"/>
</dbReference>